<protein>
    <submittedName>
        <fullName evidence="5">Uncharacterized protein</fullName>
    </submittedName>
</protein>
<accession>A0AAP3E1X6</accession>
<dbReference type="EMBL" id="JAOPKA010000004">
    <property type="protein sequence ID" value="MCU4741397.1"/>
    <property type="molecule type" value="Genomic_DNA"/>
</dbReference>
<gene>
    <name evidence="5" type="ORF">OB960_08275</name>
</gene>
<dbReference type="InterPro" id="IPR058604">
    <property type="entry name" value="DUF8167_3rd"/>
</dbReference>
<evidence type="ECO:0000259" key="2">
    <source>
        <dbReference type="Pfam" id="PF26501"/>
    </source>
</evidence>
<evidence type="ECO:0000313" key="6">
    <source>
        <dbReference type="Proteomes" id="UP001321018"/>
    </source>
</evidence>
<dbReference type="Pfam" id="PF26502">
    <property type="entry name" value="DUF8167_2nd"/>
    <property type="match status" value="1"/>
</dbReference>
<keyword evidence="1" id="KW-1133">Transmembrane helix</keyword>
<dbReference type="InterPro" id="IPR058603">
    <property type="entry name" value="DUF8167_2nd"/>
</dbReference>
<feature type="domain" description="DUF8167" evidence="4">
    <location>
        <begin position="225"/>
        <end position="324"/>
    </location>
</feature>
<dbReference type="RefSeq" id="WP_338003236.1">
    <property type="nucleotide sequence ID" value="NZ_JAOPKA010000004.1"/>
</dbReference>
<dbReference type="Pfam" id="PF26501">
    <property type="entry name" value="DUF8167"/>
    <property type="match status" value="1"/>
</dbReference>
<feature type="transmembrane region" description="Helical" evidence="1">
    <location>
        <begin position="84"/>
        <end position="103"/>
    </location>
</feature>
<organism evidence="5 6">
    <name type="scientific">Natronoglomus mannanivorans</name>
    <dbReference type="NCBI Taxonomy" id="2979990"/>
    <lineage>
        <taxon>Archaea</taxon>
        <taxon>Methanobacteriati</taxon>
        <taxon>Methanobacteriota</taxon>
        <taxon>Stenosarchaea group</taxon>
        <taxon>Halobacteria</taxon>
        <taxon>Halobacteriales</taxon>
        <taxon>Natrialbaceae</taxon>
        <taxon>Natronoglomus</taxon>
    </lineage>
</organism>
<name>A0AAP3E1X6_9EURY</name>
<feature type="domain" description="DUF8167" evidence="3">
    <location>
        <begin position="137"/>
        <end position="211"/>
    </location>
</feature>
<proteinExistence type="predicted"/>
<feature type="domain" description="DUF8167" evidence="2">
    <location>
        <begin position="7"/>
        <end position="111"/>
    </location>
</feature>
<feature type="transmembrane region" description="Helical" evidence="1">
    <location>
        <begin position="49"/>
        <end position="72"/>
    </location>
</feature>
<dbReference type="Proteomes" id="UP001321018">
    <property type="component" value="Unassembled WGS sequence"/>
</dbReference>
<sequence length="396" mass="40949">MGDIPYESLIGIAYGLLTGFVPALVVGVGAIGVGLVGDRSVSISVPVPVSVPIGTLATIAGAIGIGVAIGIFDPNAGRSELTRLTMASTVAGLIGVVATSHGSQIARELPRDRTFPTVRGQALSADAVDAVDAMGQVTIRPTGAIREFEGYPPLSPELRTSLEDGSWRFPADLQLVELERRLAQRLRTAYDLSQVDVSIDGRGRATIAAAPPAKGVATTLSEGTRAVTVSGLLPTGIERGDSVAISARGRGVRGEVLAVGTESDSPGHDNEDEDGNRFERATDRRHADTGFDGGVGQLTVAVETADAGALLEASTHRLVVLPSGDNHEFEAATLLEDAGEPVTAVEVADGESIDPAETLGVCSDEQWQFASDETDTNMESAARAFVVGSREGANDD</sequence>
<evidence type="ECO:0000256" key="1">
    <source>
        <dbReference type="SAM" id="Phobius"/>
    </source>
</evidence>
<comment type="caution">
    <text evidence="5">The sequence shown here is derived from an EMBL/GenBank/DDBJ whole genome shotgun (WGS) entry which is preliminary data.</text>
</comment>
<evidence type="ECO:0000259" key="4">
    <source>
        <dbReference type="Pfam" id="PF26503"/>
    </source>
</evidence>
<dbReference type="AlphaFoldDB" id="A0AAP3E1X6"/>
<evidence type="ECO:0000259" key="3">
    <source>
        <dbReference type="Pfam" id="PF26502"/>
    </source>
</evidence>
<dbReference type="Pfam" id="PF26503">
    <property type="entry name" value="DUF8167_3rd"/>
    <property type="match status" value="1"/>
</dbReference>
<reference evidence="5" key="1">
    <citation type="submission" date="2022-09" db="EMBL/GenBank/DDBJ databases">
        <title>Enrichment on poylsaccharides allowed isolation of novel metabolic and taxonomic groups of Haloarchaea.</title>
        <authorList>
            <person name="Sorokin D.Y."/>
            <person name="Elcheninov A.G."/>
            <person name="Khizhniak T.V."/>
            <person name="Kolganova T.V."/>
            <person name="Kublanov I.V."/>
        </authorList>
    </citation>
    <scope>NUCLEOTIDE SEQUENCE</scope>
    <source>
        <strain evidence="5">AArc-xg1-1</strain>
    </source>
</reference>
<dbReference type="InterPro" id="IPR058480">
    <property type="entry name" value="DUF8167_N"/>
</dbReference>
<evidence type="ECO:0000313" key="5">
    <source>
        <dbReference type="EMBL" id="MCU4741397.1"/>
    </source>
</evidence>
<keyword evidence="1" id="KW-0472">Membrane</keyword>
<feature type="transmembrane region" description="Helical" evidence="1">
    <location>
        <begin position="12"/>
        <end position="37"/>
    </location>
</feature>
<keyword evidence="1" id="KW-0812">Transmembrane</keyword>